<evidence type="ECO:0000259" key="3">
    <source>
        <dbReference type="Pfam" id="PF13087"/>
    </source>
</evidence>
<dbReference type="OrthoDB" id="9757917at2"/>
<keyword evidence="5" id="KW-1185">Reference proteome</keyword>
<dbReference type="InterPro" id="IPR041677">
    <property type="entry name" value="DNA2/NAM7_AAA_11"/>
</dbReference>
<dbReference type="Gene3D" id="3.40.50.300">
    <property type="entry name" value="P-loop containing nucleotide triphosphate hydrolases"/>
    <property type="match status" value="2"/>
</dbReference>
<gene>
    <name evidence="4" type="ORF">AMQ84_26120</name>
</gene>
<evidence type="ECO:0000313" key="4">
    <source>
        <dbReference type="EMBL" id="KWX72161.1"/>
    </source>
</evidence>
<keyword evidence="4" id="KW-0347">Helicase</keyword>
<dbReference type="InterPro" id="IPR047187">
    <property type="entry name" value="SF1_C_Upf1"/>
</dbReference>
<keyword evidence="1" id="KW-0175">Coiled coil</keyword>
<dbReference type="InterPro" id="IPR027417">
    <property type="entry name" value="P-loop_NTPase"/>
</dbReference>
<protein>
    <submittedName>
        <fullName evidence="4">DNA helicase</fullName>
    </submittedName>
</protein>
<dbReference type="Pfam" id="PF13087">
    <property type="entry name" value="AAA_12"/>
    <property type="match status" value="1"/>
</dbReference>
<dbReference type="AlphaFoldDB" id="A0A132TLF7"/>
<feature type="coiled-coil region" evidence="1">
    <location>
        <begin position="466"/>
        <end position="493"/>
    </location>
</feature>
<name>A0A132TLF7_9BACL</name>
<reference evidence="4 5" key="1">
    <citation type="submission" date="2015-08" db="EMBL/GenBank/DDBJ databases">
        <title>Genomes of Paenibacillus riograndensis.</title>
        <authorList>
            <person name="Sant'Anna F.H."/>
            <person name="Souza R."/>
            <person name="Ambrosini A."/>
            <person name="Bach E."/>
            <person name="Fernandes G."/>
            <person name="Balsanelli E."/>
            <person name="Baura V.A."/>
            <person name="Pedrosa F.O."/>
            <person name="Souza E.M."/>
            <person name="Passaglia L."/>
        </authorList>
    </citation>
    <scope>NUCLEOTIDE SEQUENCE [LARGE SCALE GENOMIC DNA]</scope>
    <source>
        <strain evidence="4 5">CAS34</strain>
    </source>
</reference>
<keyword evidence="4" id="KW-0547">Nucleotide-binding</keyword>
<dbReference type="SUPFAM" id="SSF52540">
    <property type="entry name" value="P-loop containing nucleoside triphosphate hydrolases"/>
    <property type="match status" value="2"/>
</dbReference>
<dbReference type="CDD" id="cd18808">
    <property type="entry name" value="SF1_C_Upf1"/>
    <property type="match status" value="1"/>
</dbReference>
<dbReference type="PANTHER" id="PTHR10887:SF530">
    <property type="entry name" value="SUPERFAMILY I DNA HELICASES"/>
    <property type="match status" value="1"/>
</dbReference>
<feature type="domain" description="DNA2/NAM7 helicase helicase" evidence="2">
    <location>
        <begin position="269"/>
        <end position="346"/>
    </location>
</feature>
<feature type="domain" description="DNA2/NAM7 helicase-like C-terminal" evidence="3">
    <location>
        <begin position="774"/>
        <end position="959"/>
    </location>
</feature>
<dbReference type="InterPro" id="IPR045055">
    <property type="entry name" value="DNA2/NAM7-like"/>
</dbReference>
<comment type="caution">
    <text evidence="4">The sequence shown here is derived from an EMBL/GenBank/DDBJ whole genome shotgun (WGS) entry which is preliminary data.</text>
</comment>
<dbReference type="Pfam" id="PF13086">
    <property type="entry name" value="AAA_11"/>
    <property type="match status" value="1"/>
</dbReference>
<dbReference type="Proteomes" id="UP000070475">
    <property type="component" value="Unassembled WGS sequence"/>
</dbReference>
<dbReference type="RefSeq" id="WP_060862747.1">
    <property type="nucleotide sequence ID" value="NZ_LIRB01000145.1"/>
</dbReference>
<dbReference type="PATRIC" id="fig|483937.3.peg.5227"/>
<keyword evidence="4" id="KW-0378">Hydrolase</keyword>
<accession>A0A132TLF7</accession>
<dbReference type="InterPro" id="IPR041679">
    <property type="entry name" value="DNA2/NAM7-like_C"/>
</dbReference>
<organism evidence="4 5">
    <name type="scientific">Paenibacillus riograndensis</name>
    <dbReference type="NCBI Taxonomy" id="483937"/>
    <lineage>
        <taxon>Bacteria</taxon>
        <taxon>Bacillati</taxon>
        <taxon>Bacillota</taxon>
        <taxon>Bacilli</taxon>
        <taxon>Bacillales</taxon>
        <taxon>Paenibacillaceae</taxon>
        <taxon>Paenibacillus</taxon>
        <taxon>Paenibacillus sonchi group</taxon>
    </lineage>
</organism>
<evidence type="ECO:0000259" key="2">
    <source>
        <dbReference type="Pfam" id="PF13086"/>
    </source>
</evidence>
<dbReference type="PANTHER" id="PTHR10887">
    <property type="entry name" value="DNA2/NAM7 HELICASE FAMILY"/>
    <property type="match status" value="1"/>
</dbReference>
<sequence>MSREAESVTKYFRSAVAAQANTGLDFKNDTFFIIEPSQLLEGRIHSGVCEKVFVEANKDSNDEGYKPKKTSINVIACIKTVKTIYEASAKIQEDIDELTGLFFVPAKLNDNGYLSFDSDNKKLPWFPREYLQPMIEPKLAIGSASDVDSYISDHVDQVQLIKTWDDYLSFVIEFYEKITSSKFEDSSITNEEEHIQIELEKNMYLFIDNTVNATFNIMRLYNHILEDSQAKPLYDTFISTSEAISEPLISHSISNMQLHAGQMGGEHPLSPSQREAINHYNNMNNGEVLAVNGPPGTGKTTLLQSIVADTYVKRAISEEKPPLIVATSTNNQAVTNIIASFGNIKKLHAASSLEERWIEGVHSFATYFPSGTKVKEATTQGYQFTNSKGEYFLSDIETETNINNSKAKIIDQCGKLFNRGFNTVQECCVALHQELLFFEKWKKKLLVLCDESKRFHNSEFPINLQLDKLERQIEGIEEQIQGYKDRVSGWEATYSKVPYLARLFSRIIKKNLKRVQTEFRLFISTDELTFLNEYMTVEEIKEIYSLKIAELRSSSVSLKKDAQFIEDWIKTYDDKLKILREHGVSLHDHESDIYKISMDTINELIDKTIRYREFWLAVHYFECRWVSGEDELSEKQKGRNYENVLIKFYSRLSLITPCLVMTFHTLPKQFLAYTGQKNIFLYNFIDLLIVDEAGQVSPEIAAGAFALAKKAVVVGDVYQIEPVWSVNKSLDNTLALTSGLIQSVDGYSNLEELGLTSFGSSVMKVASKSCKYEKYDEKGLFLSEHRRCYDEIIDYCNKLVYRGNLIPMRGRGGNRKNHRLQAWPQMGFYQIESDSSKKQGASRYNHTEAAEIAEWLHQNFDTIRSAYPEDAENNLIGIITPFKSQVGYIRAALKKKMPQLWKKISVGTVHTFQGAERNIIILSTVYGVNDGCYFIDANKSLMNVAVSRAKDHFFVFGDTRCLKNNQSSASGLLKSVVQGSVNSLEVKT</sequence>
<evidence type="ECO:0000313" key="5">
    <source>
        <dbReference type="Proteomes" id="UP000070475"/>
    </source>
</evidence>
<dbReference type="GO" id="GO:0004386">
    <property type="term" value="F:helicase activity"/>
    <property type="evidence" value="ECO:0007669"/>
    <property type="project" value="UniProtKB-KW"/>
</dbReference>
<dbReference type="EMBL" id="LIRB01000145">
    <property type="protein sequence ID" value="KWX72161.1"/>
    <property type="molecule type" value="Genomic_DNA"/>
</dbReference>
<proteinExistence type="predicted"/>
<evidence type="ECO:0000256" key="1">
    <source>
        <dbReference type="SAM" id="Coils"/>
    </source>
</evidence>
<keyword evidence="4" id="KW-0067">ATP-binding</keyword>